<protein>
    <submittedName>
        <fullName evidence="1">Uncharacterized protein</fullName>
    </submittedName>
</protein>
<gene>
    <name evidence="1" type="ORF">D3P06_06855</name>
</gene>
<dbReference type="OrthoDB" id="7850593at2"/>
<name>A0A418ZY90_9RHOB</name>
<evidence type="ECO:0000313" key="2">
    <source>
        <dbReference type="Proteomes" id="UP000285530"/>
    </source>
</evidence>
<proteinExistence type="predicted"/>
<dbReference type="Proteomes" id="UP000285530">
    <property type="component" value="Unassembled WGS sequence"/>
</dbReference>
<accession>A0A418ZY90</accession>
<dbReference type="AlphaFoldDB" id="A0A418ZY90"/>
<comment type="caution">
    <text evidence="1">The sequence shown here is derived from an EMBL/GenBank/DDBJ whole genome shotgun (WGS) entry which is preliminary data.</text>
</comment>
<organism evidence="1 2">
    <name type="scientific">Paracoccus aestuarii</name>
    <dbReference type="NCBI Taxonomy" id="453842"/>
    <lineage>
        <taxon>Bacteria</taxon>
        <taxon>Pseudomonadati</taxon>
        <taxon>Pseudomonadota</taxon>
        <taxon>Alphaproteobacteria</taxon>
        <taxon>Rhodobacterales</taxon>
        <taxon>Paracoccaceae</taxon>
        <taxon>Paracoccus</taxon>
    </lineage>
</organism>
<dbReference type="RefSeq" id="WP_119885854.1">
    <property type="nucleotide sequence ID" value="NZ_CP067172.1"/>
</dbReference>
<reference evidence="1 2" key="1">
    <citation type="submission" date="2018-09" db="EMBL/GenBank/DDBJ databases">
        <title>Paracoccus onubensis nov. sp. a moderate halophilic bacterium isolated from Gruta de las Maravillas (Aracena, Spain).</title>
        <authorList>
            <person name="Jurado V."/>
            <person name="Gutierrez-Patricio S."/>
            <person name="Gonzalez-Pimentel J.L."/>
            <person name="Laiz L."/>
            <person name="Saiz-Jimenez C."/>
        </authorList>
    </citation>
    <scope>NUCLEOTIDE SEQUENCE [LARGE SCALE GENOMIC DNA]</scope>
    <source>
        <strain evidence="1 2">DSM 19484</strain>
    </source>
</reference>
<keyword evidence="2" id="KW-1185">Reference proteome</keyword>
<sequence length="326" mass="36890">MTASTTRRSQAPAPPILRDLVFRNLRSSECVLIWEKDERFARDFEKRLVSAQPYLLEPRAIQVLQHFLTKLGAEDFYTAIASMRLPYEEVWLEGDIQTDAGGRHRFGMLVSQSTEGLRCLISSAFWFGDQKIWYPMHAGTAVTFASDGRVIYEDTPVAHLYDVVQEGREPEVDQTGRSRTAPVSGDTITERHAKDLGNAIQIAGLLAAFCGLMNKREVLEVDPLREPPRQQQRLYARDKLPAPKFGVARVDLARLGRLQQRAIIEDTVEELDSDAAYPGPRRAAHWVRGHLFLTRNGKLVWRRPHVRGAGEAHRRLIVVEASDMAP</sequence>
<evidence type="ECO:0000313" key="1">
    <source>
        <dbReference type="EMBL" id="RJL05461.1"/>
    </source>
</evidence>
<dbReference type="EMBL" id="QZEV01000023">
    <property type="protein sequence ID" value="RJL05461.1"/>
    <property type="molecule type" value="Genomic_DNA"/>
</dbReference>